<dbReference type="Pfam" id="PF01546">
    <property type="entry name" value="Peptidase_M20"/>
    <property type="match status" value="1"/>
</dbReference>
<sequence>MKYITLLFIMVPCMAMAQIKQAIPAERINAVMPKVIEWRRNFHRQPELSNREFKTAAIIVQYLQSLGLEVKYPVAKTGVVGILKGGKPGPVIALRADMDGLPVTERNDLPFKSVVKDTFSSQTVGVMHACGHDAHMAMLLGAATVLSNMKKDIAGTVVFLFQPAEEGAPQGEEAGAPFMVKEGAMDNPKVEAVFGLHIMTFLEAGTIGYKPGALMASSDWFTVKVKGKGSHGSQPWLGVDPIVASTQIIQGLQTIVSRQENIAKAPVVISVGSINSGNRPNIIPEDAMFNGTIRTLDAATRKDVQKRIKQTAEAIASSSGATATVTFDEKTLVTFNDSALTERTVPALQAAAGKDNVKVINWITGSEDFSYFGEKAPAFFFFIGGSPKGSDLTKVPAHHTADFFIDEAGLETGVKAFVEIVLHYKAK</sequence>
<dbReference type="FunFam" id="3.30.70.360:FF:000001">
    <property type="entry name" value="N-acetyldiaminopimelate deacetylase"/>
    <property type="match status" value="1"/>
</dbReference>
<keyword evidence="1" id="KW-0378">Hydrolase</keyword>
<evidence type="ECO:0000313" key="6">
    <source>
        <dbReference type="Proteomes" id="UP000628448"/>
    </source>
</evidence>
<dbReference type="EMBL" id="JADWYR010000001">
    <property type="protein sequence ID" value="MBG9376912.1"/>
    <property type="molecule type" value="Genomic_DNA"/>
</dbReference>
<evidence type="ECO:0000313" key="5">
    <source>
        <dbReference type="EMBL" id="MBG9376912.1"/>
    </source>
</evidence>
<organism evidence="5 6">
    <name type="scientific">Panacibacter microcysteis</name>
    <dbReference type="NCBI Taxonomy" id="2793269"/>
    <lineage>
        <taxon>Bacteria</taxon>
        <taxon>Pseudomonadati</taxon>
        <taxon>Bacteroidota</taxon>
        <taxon>Chitinophagia</taxon>
        <taxon>Chitinophagales</taxon>
        <taxon>Chitinophagaceae</taxon>
        <taxon>Panacibacter</taxon>
    </lineage>
</organism>
<dbReference type="SUPFAM" id="SSF53187">
    <property type="entry name" value="Zn-dependent exopeptidases"/>
    <property type="match status" value="1"/>
</dbReference>
<proteinExistence type="predicted"/>
<dbReference type="Gene3D" id="3.40.630.10">
    <property type="entry name" value="Zn peptidases"/>
    <property type="match status" value="1"/>
</dbReference>
<feature type="domain" description="Peptidase M20 dimerisation" evidence="4">
    <location>
        <begin position="219"/>
        <end position="316"/>
    </location>
</feature>
<keyword evidence="2" id="KW-0464">Manganese</keyword>
<dbReference type="AlphaFoldDB" id="A0A931E1J4"/>
<feature type="chain" id="PRO_5037231930" evidence="3">
    <location>
        <begin position="18"/>
        <end position="427"/>
    </location>
</feature>
<dbReference type="Gene3D" id="3.30.70.360">
    <property type="match status" value="1"/>
</dbReference>
<dbReference type="GO" id="GO:0019877">
    <property type="term" value="P:diaminopimelate biosynthetic process"/>
    <property type="evidence" value="ECO:0007669"/>
    <property type="project" value="UniProtKB-ARBA"/>
</dbReference>
<protein>
    <submittedName>
        <fullName evidence="5">Amidohydrolase</fullName>
    </submittedName>
</protein>
<comment type="caution">
    <text evidence="5">The sequence shown here is derived from an EMBL/GenBank/DDBJ whole genome shotgun (WGS) entry which is preliminary data.</text>
</comment>
<dbReference type="PANTHER" id="PTHR11014:SF63">
    <property type="entry name" value="METALLOPEPTIDASE, PUTATIVE (AFU_ORTHOLOGUE AFUA_6G09600)-RELATED"/>
    <property type="match status" value="1"/>
</dbReference>
<feature type="binding site" evidence="2">
    <location>
        <position position="130"/>
    </location>
    <ligand>
        <name>Mn(2+)</name>
        <dbReference type="ChEBI" id="CHEBI:29035"/>
        <label>2</label>
    </ligand>
</feature>
<dbReference type="NCBIfam" id="TIGR01891">
    <property type="entry name" value="amidohydrolases"/>
    <property type="match status" value="1"/>
</dbReference>
<dbReference type="RefSeq" id="WP_196990902.1">
    <property type="nucleotide sequence ID" value="NZ_JADWYR010000001.1"/>
</dbReference>
<feature type="binding site" evidence="2">
    <location>
        <position position="166"/>
    </location>
    <ligand>
        <name>Mn(2+)</name>
        <dbReference type="ChEBI" id="CHEBI:29035"/>
        <label>2</label>
    </ligand>
</feature>
<keyword evidence="6" id="KW-1185">Reference proteome</keyword>
<comment type="cofactor">
    <cofactor evidence="2">
        <name>Mn(2+)</name>
        <dbReference type="ChEBI" id="CHEBI:29035"/>
    </cofactor>
    <text evidence="2">The Mn(2+) ion enhances activity.</text>
</comment>
<reference evidence="5" key="1">
    <citation type="submission" date="2020-11" db="EMBL/GenBank/DDBJ databases">
        <title>Bacterial whole genome sequence for Panacibacter sp. DH6.</title>
        <authorList>
            <person name="Le V."/>
            <person name="Ko S."/>
            <person name="Ahn C.-Y."/>
            <person name="Oh H.-M."/>
        </authorList>
    </citation>
    <scope>NUCLEOTIDE SEQUENCE</scope>
    <source>
        <strain evidence="5">DH6</strain>
    </source>
</reference>
<dbReference type="InterPro" id="IPR017439">
    <property type="entry name" value="Amidohydrolase"/>
</dbReference>
<dbReference type="InterPro" id="IPR036264">
    <property type="entry name" value="Bact_exopeptidase_dim_dom"/>
</dbReference>
<feature type="binding site" evidence="2">
    <location>
        <position position="132"/>
    </location>
    <ligand>
        <name>Mn(2+)</name>
        <dbReference type="ChEBI" id="CHEBI:29035"/>
        <label>2</label>
    </ligand>
</feature>
<keyword evidence="3" id="KW-0732">Signal</keyword>
<evidence type="ECO:0000256" key="2">
    <source>
        <dbReference type="PIRSR" id="PIRSR005962-1"/>
    </source>
</evidence>
<dbReference type="GO" id="GO:0046872">
    <property type="term" value="F:metal ion binding"/>
    <property type="evidence" value="ECO:0007669"/>
    <property type="project" value="UniProtKB-KW"/>
</dbReference>
<name>A0A931E1J4_9BACT</name>
<dbReference type="GO" id="GO:0050118">
    <property type="term" value="F:N-acetyldiaminopimelate deacetylase activity"/>
    <property type="evidence" value="ECO:0007669"/>
    <property type="project" value="UniProtKB-ARBA"/>
</dbReference>
<feature type="binding site" evidence="2">
    <location>
        <position position="399"/>
    </location>
    <ligand>
        <name>Mn(2+)</name>
        <dbReference type="ChEBI" id="CHEBI:29035"/>
        <label>2</label>
    </ligand>
</feature>
<keyword evidence="2" id="KW-0479">Metal-binding</keyword>
<dbReference type="Pfam" id="PF07687">
    <property type="entry name" value="M20_dimer"/>
    <property type="match status" value="1"/>
</dbReference>
<dbReference type="InterPro" id="IPR002933">
    <property type="entry name" value="Peptidase_M20"/>
</dbReference>
<feature type="binding site" evidence="2">
    <location>
        <position position="197"/>
    </location>
    <ligand>
        <name>Mn(2+)</name>
        <dbReference type="ChEBI" id="CHEBI:29035"/>
        <label>2</label>
    </ligand>
</feature>
<feature type="signal peptide" evidence="3">
    <location>
        <begin position="1"/>
        <end position="17"/>
    </location>
</feature>
<gene>
    <name evidence="5" type="ORF">I5907_11735</name>
</gene>
<evidence type="ECO:0000256" key="3">
    <source>
        <dbReference type="SAM" id="SignalP"/>
    </source>
</evidence>
<dbReference type="PIRSF" id="PIRSF005962">
    <property type="entry name" value="Pept_M20D_amidohydro"/>
    <property type="match status" value="1"/>
</dbReference>
<evidence type="ECO:0000259" key="4">
    <source>
        <dbReference type="Pfam" id="PF07687"/>
    </source>
</evidence>
<dbReference type="InterPro" id="IPR011650">
    <property type="entry name" value="Peptidase_M20_dimer"/>
</dbReference>
<evidence type="ECO:0000256" key="1">
    <source>
        <dbReference type="ARBA" id="ARBA00022801"/>
    </source>
</evidence>
<accession>A0A931E1J4</accession>
<dbReference type="Proteomes" id="UP000628448">
    <property type="component" value="Unassembled WGS sequence"/>
</dbReference>
<dbReference type="PANTHER" id="PTHR11014">
    <property type="entry name" value="PEPTIDASE M20 FAMILY MEMBER"/>
    <property type="match status" value="1"/>
</dbReference>
<dbReference type="SUPFAM" id="SSF55031">
    <property type="entry name" value="Bacterial exopeptidase dimerisation domain"/>
    <property type="match status" value="1"/>
</dbReference>